<feature type="repeat" description="TPR" evidence="1">
    <location>
        <begin position="229"/>
        <end position="262"/>
    </location>
</feature>
<dbReference type="SUPFAM" id="SSF48452">
    <property type="entry name" value="TPR-like"/>
    <property type="match status" value="2"/>
</dbReference>
<dbReference type="RefSeq" id="WP_212967316.1">
    <property type="nucleotide sequence ID" value="NZ_BORB01000049.1"/>
</dbReference>
<evidence type="ECO:0000313" key="2">
    <source>
        <dbReference type="EMBL" id="GIN59540.1"/>
    </source>
</evidence>
<dbReference type="SMART" id="SM00028">
    <property type="entry name" value="TPR"/>
    <property type="match status" value="5"/>
</dbReference>
<evidence type="ECO:0000313" key="3">
    <source>
        <dbReference type="Proteomes" id="UP000679950"/>
    </source>
</evidence>
<proteinExistence type="predicted"/>
<dbReference type="PANTHER" id="PTHR12558">
    <property type="entry name" value="CELL DIVISION CYCLE 16,23,27"/>
    <property type="match status" value="1"/>
</dbReference>
<name>A0ABQ4KNN1_9BACI</name>
<gene>
    <name evidence="2" type="ORF">J8TS2_38590</name>
</gene>
<comment type="caution">
    <text evidence="2">The sequence shown here is derived from an EMBL/GenBank/DDBJ whole genome shotgun (WGS) entry which is preliminary data.</text>
</comment>
<dbReference type="Proteomes" id="UP000679950">
    <property type="component" value="Unassembled WGS sequence"/>
</dbReference>
<dbReference type="PANTHER" id="PTHR12558:SF13">
    <property type="entry name" value="CELL DIVISION CYCLE PROTEIN 27 HOMOLOG"/>
    <property type="match status" value="1"/>
</dbReference>
<feature type="repeat" description="TPR" evidence="1">
    <location>
        <begin position="161"/>
        <end position="194"/>
    </location>
</feature>
<protein>
    <recommendedName>
        <fullName evidence="4">Tetratricopeptide repeat protein</fullName>
    </recommendedName>
</protein>
<dbReference type="InterPro" id="IPR011990">
    <property type="entry name" value="TPR-like_helical_dom_sf"/>
</dbReference>
<dbReference type="Pfam" id="PF13174">
    <property type="entry name" value="TPR_6"/>
    <property type="match status" value="1"/>
</dbReference>
<dbReference type="Pfam" id="PF13181">
    <property type="entry name" value="TPR_8"/>
    <property type="match status" value="1"/>
</dbReference>
<evidence type="ECO:0008006" key="4">
    <source>
        <dbReference type="Google" id="ProtNLM"/>
    </source>
</evidence>
<organism evidence="2 3">
    <name type="scientific">Lederbergia ruris</name>
    <dbReference type="NCBI Taxonomy" id="217495"/>
    <lineage>
        <taxon>Bacteria</taxon>
        <taxon>Bacillati</taxon>
        <taxon>Bacillota</taxon>
        <taxon>Bacilli</taxon>
        <taxon>Bacillales</taxon>
        <taxon>Bacillaceae</taxon>
        <taxon>Lederbergia</taxon>
    </lineage>
</organism>
<evidence type="ECO:0000256" key="1">
    <source>
        <dbReference type="PROSITE-ProRule" id="PRU00339"/>
    </source>
</evidence>
<dbReference type="EMBL" id="BORB01000049">
    <property type="protein sequence ID" value="GIN59540.1"/>
    <property type="molecule type" value="Genomic_DNA"/>
</dbReference>
<keyword evidence="3" id="KW-1185">Reference proteome</keyword>
<accession>A0ABQ4KNN1</accession>
<dbReference type="InterPro" id="IPR019734">
    <property type="entry name" value="TPR_rpt"/>
</dbReference>
<keyword evidence="1" id="KW-0802">TPR repeat</keyword>
<dbReference type="Gene3D" id="1.25.40.10">
    <property type="entry name" value="Tetratricopeptide repeat domain"/>
    <property type="match status" value="2"/>
</dbReference>
<sequence>MTNEVHDLALQFLSVGDAWTSIKLLKRILEINKNDEYLYDLGIAYTQIGETETAAYYLYKSKEFGKFNRVIDANYVLSMLYTRHHPRYLQSLQKAENLLQEAYSLFDDKEEDFHKIFNRNGYALILFKRGQIEKAISILKNGIKQLRTNTSLQNKVTLHESVLLYNLAQCYTKLNLFEEASLAFEELIRIDPYYPENRLEYAKLLLNHGDEEVAIKQLNVASELNPNLPEIYSIYGYLYTQRENFQLAESHYLKAFQLSNEKFEYLYDLIYTMTLNNKYQECYSLIKDTRIDVLSLNDQEYVDLFTIEAECLFNLGKKEEAIDIMRSCIERFPTNENLKVNIQMLEQGEVI</sequence>
<reference evidence="2 3" key="1">
    <citation type="submission" date="2021-03" db="EMBL/GenBank/DDBJ databases">
        <title>Antimicrobial resistance genes in bacteria isolated from Japanese honey, and their potential for conferring macrolide and lincosamide resistance in the American foulbrood pathogen Paenibacillus larvae.</title>
        <authorList>
            <person name="Okamoto M."/>
            <person name="Kumagai M."/>
            <person name="Kanamori H."/>
            <person name="Takamatsu D."/>
        </authorList>
    </citation>
    <scope>NUCLEOTIDE SEQUENCE [LARGE SCALE GENOMIC DNA]</scope>
    <source>
        <strain evidence="2 3">J8TS2</strain>
    </source>
</reference>
<dbReference type="PROSITE" id="PS50005">
    <property type="entry name" value="TPR"/>
    <property type="match status" value="2"/>
</dbReference>